<evidence type="ECO:0000256" key="2">
    <source>
        <dbReference type="ARBA" id="ARBA00006275"/>
    </source>
</evidence>
<evidence type="ECO:0000256" key="4">
    <source>
        <dbReference type="ARBA" id="ARBA00023136"/>
    </source>
</evidence>
<dbReference type="Pfam" id="PF07980">
    <property type="entry name" value="SusD_RagB"/>
    <property type="match status" value="1"/>
</dbReference>
<dbReference type="InterPro" id="IPR012944">
    <property type="entry name" value="SusD_RagB_dom"/>
</dbReference>
<dbReference type="GO" id="GO:0009279">
    <property type="term" value="C:cell outer membrane"/>
    <property type="evidence" value="ECO:0007669"/>
    <property type="project" value="UniProtKB-SubCell"/>
</dbReference>
<reference evidence="9" key="1">
    <citation type="submission" date="2017-09" db="EMBL/GenBank/DDBJ databases">
        <authorList>
            <person name="Varghese N."/>
            <person name="Submissions S."/>
        </authorList>
    </citation>
    <scope>NUCLEOTIDE SEQUENCE [LARGE SCALE GENOMIC DNA]</scope>
    <source>
        <strain evidence="9">CGMCC 1.12803</strain>
    </source>
</reference>
<evidence type="ECO:0000313" key="8">
    <source>
        <dbReference type="EMBL" id="SOD18409.1"/>
    </source>
</evidence>
<dbReference type="InterPro" id="IPR011990">
    <property type="entry name" value="TPR-like_helical_dom_sf"/>
</dbReference>
<keyword evidence="5" id="KW-0998">Cell outer membrane</keyword>
<dbReference type="EMBL" id="OCMT01000003">
    <property type="protein sequence ID" value="SOD18409.1"/>
    <property type="molecule type" value="Genomic_DNA"/>
</dbReference>
<keyword evidence="3" id="KW-0732">Signal</keyword>
<dbReference type="CDD" id="cd08977">
    <property type="entry name" value="SusD"/>
    <property type="match status" value="1"/>
</dbReference>
<dbReference type="AlphaFoldDB" id="A0A286A947"/>
<evidence type="ECO:0000256" key="1">
    <source>
        <dbReference type="ARBA" id="ARBA00004442"/>
    </source>
</evidence>
<accession>A0A286A947</accession>
<evidence type="ECO:0000256" key="5">
    <source>
        <dbReference type="ARBA" id="ARBA00023237"/>
    </source>
</evidence>
<gene>
    <name evidence="8" type="ORF">SAMN06297358_2989</name>
</gene>
<dbReference type="OrthoDB" id="630434at2"/>
<comment type="subcellular location">
    <subcellularLocation>
        <location evidence="1">Cell outer membrane</location>
    </subcellularLocation>
</comment>
<evidence type="ECO:0000313" key="9">
    <source>
        <dbReference type="Proteomes" id="UP000219281"/>
    </source>
</evidence>
<evidence type="ECO:0000256" key="3">
    <source>
        <dbReference type="ARBA" id="ARBA00022729"/>
    </source>
</evidence>
<keyword evidence="4" id="KW-0472">Membrane</keyword>
<dbReference type="Gene3D" id="1.25.40.390">
    <property type="match status" value="1"/>
</dbReference>
<dbReference type="Proteomes" id="UP000219281">
    <property type="component" value="Unassembled WGS sequence"/>
</dbReference>
<dbReference type="PROSITE" id="PS51257">
    <property type="entry name" value="PROKAR_LIPOPROTEIN"/>
    <property type="match status" value="1"/>
</dbReference>
<dbReference type="InterPro" id="IPR033985">
    <property type="entry name" value="SusD-like_N"/>
</dbReference>
<feature type="domain" description="SusD-like N-terminal" evidence="7">
    <location>
        <begin position="24"/>
        <end position="249"/>
    </location>
</feature>
<dbReference type="Pfam" id="PF14322">
    <property type="entry name" value="SusD-like_3"/>
    <property type="match status" value="1"/>
</dbReference>
<dbReference type="SUPFAM" id="SSF48452">
    <property type="entry name" value="TPR-like"/>
    <property type="match status" value="1"/>
</dbReference>
<proteinExistence type="inferred from homology"/>
<evidence type="ECO:0000259" key="7">
    <source>
        <dbReference type="Pfam" id="PF14322"/>
    </source>
</evidence>
<name>A0A286A947_9SPHI</name>
<keyword evidence="9" id="KW-1185">Reference proteome</keyword>
<organism evidence="8 9">
    <name type="scientific">Pedobacter xixiisoli</name>
    <dbReference type="NCBI Taxonomy" id="1476464"/>
    <lineage>
        <taxon>Bacteria</taxon>
        <taxon>Pseudomonadati</taxon>
        <taxon>Bacteroidota</taxon>
        <taxon>Sphingobacteriia</taxon>
        <taxon>Sphingobacteriales</taxon>
        <taxon>Sphingobacteriaceae</taxon>
        <taxon>Pedobacter</taxon>
    </lineage>
</organism>
<protein>
    <submittedName>
        <fullName evidence="8">SusD family protein</fullName>
    </submittedName>
</protein>
<feature type="domain" description="RagB/SusD" evidence="6">
    <location>
        <begin position="355"/>
        <end position="519"/>
    </location>
</feature>
<comment type="similarity">
    <text evidence="2">Belongs to the SusD family.</text>
</comment>
<dbReference type="RefSeq" id="WP_097132809.1">
    <property type="nucleotide sequence ID" value="NZ_OCMT01000003.1"/>
</dbReference>
<sequence>MKKYLSILPVFIFLLTLGSCKKSYLDTTPSDQIDADKIFDSVNNVKVALNGVYRAMYMQYSDQEQDGHPAMMIVMDFMGEDIVHTAAGTVYFKGAYRWTDHRIELNDLPYFSYRLYYRIIANANIILEGIDRVPGITPAQKNPIVGECLAIRGWAHFMLVQLFGKRYDADLLNNDPTGLNSPRVELGVPIVTKYSLDPHPRATVEQVYIQVNKDLDEAIKLLDGAPARGIYRTHIDKSVAQGIKARVALTQQNWVDAAKYAMDAMQGYQLMSNTSYLDGFSDMKNSEWMWGAHQLPDQIPAYGSFYAYMSSNFNSSHTRSNPKKINIELYNLISNTDVRKKLFCNDVNDYVNFPGLIDASTGQPASSQTRARYMHKKFVVSDPAISAGDIPYMRVAEMYLIAAEAKARQGLDVEAMDILELLAKNRDPNFVRPTNLTGILTDQKSLIMVQRRAELWGEGFRFLDLKRQNVALSRPTATGHTATLANVGVNSNLIASDKRWQFLLPRRELQANPLMEQNPL</sequence>
<evidence type="ECO:0000259" key="6">
    <source>
        <dbReference type="Pfam" id="PF07980"/>
    </source>
</evidence>